<dbReference type="AlphaFoldDB" id="A0A7J9KUQ8"/>
<dbReference type="GO" id="GO:0008270">
    <property type="term" value="F:zinc ion binding"/>
    <property type="evidence" value="ECO:0007669"/>
    <property type="project" value="InterPro"/>
</dbReference>
<dbReference type="Proteomes" id="UP000593576">
    <property type="component" value="Unassembled WGS sequence"/>
</dbReference>
<proteinExistence type="predicted"/>
<evidence type="ECO:0000256" key="1">
    <source>
        <dbReference type="SAM" id="MobiDB-lite"/>
    </source>
</evidence>
<dbReference type="SUPFAM" id="SSF57756">
    <property type="entry name" value="Retrovirus zinc finger-like domains"/>
    <property type="match status" value="1"/>
</dbReference>
<feature type="domain" description="Retrovirus-related Pol polyprotein from transposon TNT 1-94-like beta-barrel" evidence="2">
    <location>
        <begin position="453"/>
        <end position="496"/>
    </location>
</feature>
<feature type="region of interest" description="Disordered" evidence="1">
    <location>
        <begin position="348"/>
        <end position="377"/>
    </location>
</feature>
<dbReference type="OrthoDB" id="1002045at2759"/>
<protein>
    <recommendedName>
        <fullName evidence="2">Retrovirus-related Pol polyprotein from transposon TNT 1-94-like beta-barrel domain-containing protein</fullName>
    </recommendedName>
</protein>
<evidence type="ECO:0000313" key="3">
    <source>
        <dbReference type="EMBL" id="MBA0850144.1"/>
    </source>
</evidence>
<gene>
    <name evidence="3" type="ORF">Goshw_025870</name>
</gene>
<feature type="region of interest" description="Disordered" evidence="1">
    <location>
        <begin position="410"/>
        <end position="430"/>
    </location>
</feature>
<feature type="non-terminal residue" evidence="3">
    <location>
        <position position="496"/>
    </location>
</feature>
<organism evidence="3 4">
    <name type="scientific">Gossypium schwendimanii</name>
    <name type="common">Cotton</name>
    <dbReference type="NCBI Taxonomy" id="34291"/>
    <lineage>
        <taxon>Eukaryota</taxon>
        <taxon>Viridiplantae</taxon>
        <taxon>Streptophyta</taxon>
        <taxon>Embryophyta</taxon>
        <taxon>Tracheophyta</taxon>
        <taxon>Spermatophyta</taxon>
        <taxon>Magnoliopsida</taxon>
        <taxon>eudicotyledons</taxon>
        <taxon>Gunneridae</taxon>
        <taxon>Pentapetalae</taxon>
        <taxon>rosids</taxon>
        <taxon>malvids</taxon>
        <taxon>Malvales</taxon>
        <taxon>Malvaceae</taxon>
        <taxon>Malvoideae</taxon>
        <taxon>Gossypium</taxon>
    </lineage>
</organism>
<dbReference type="PANTHER" id="PTHR35317">
    <property type="entry name" value="OS04G0629600 PROTEIN"/>
    <property type="match status" value="1"/>
</dbReference>
<keyword evidence="4" id="KW-1185">Reference proteome</keyword>
<accession>A0A7J9KUQ8</accession>
<dbReference type="InterPro" id="IPR054722">
    <property type="entry name" value="PolX-like_BBD"/>
</dbReference>
<evidence type="ECO:0000313" key="4">
    <source>
        <dbReference type="Proteomes" id="UP000593576"/>
    </source>
</evidence>
<name>A0A7J9KUQ8_GOSSC</name>
<dbReference type="Pfam" id="PF14223">
    <property type="entry name" value="Retrotran_gag_2"/>
    <property type="match status" value="1"/>
</dbReference>
<dbReference type="EMBL" id="JABFAF010000002">
    <property type="protein sequence ID" value="MBA0850144.1"/>
    <property type="molecule type" value="Genomic_DNA"/>
</dbReference>
<feature type="compositionally biased region" description="Basic and acidic residues" evidence="1">
    <location>
        <begin position="348"/>
        <end position="374"/>
    </location>
</feature>
<dbReference type="InterPro" id="IPR036875">
    <property type="entry name" value="Znf_CCHC_sf"/>
</dbReference>
<comment type="caution">
    <text evidence="3">The sequence shown here is derived from an EMBL/GenBank/DDBJ whole genome shotgun (WGS) entry which is preliminary data.</text>
</comment>
<dbReference type="GO" id="GO:0003676">
    <property type="term" value="F:nucleic acid binding"/>
    <property type="evidence" value="ECO:0007669"/>
    <property type="project" value="InterPro"/>
</dbReference>
<dbReference type="Pfam" id="PF22936">
    <property type="entry name" value="Pol_BBD"/>
    <property type="match status" value="1"/>
</dbReference>
<dbReference type="PANTHER" id="PTHR35317:SF31">
    <property type="entry name" value="DUF4219 DOMAIN-CONTAINING PROTEIN"/>
    <property type="match status" value="1"/>
</dbReference>
<evidence type="ECO:0000259" key="2">
    <source>
        <dbReference type="Pfam" id="PF22936"/>
    </source>
</evidence>
<sequence>MDKYLQQLQLYIFVQEQGFDPLMLNCKGISENAIEREWKNFCLPSEEPTIFPIVQEFYLALKQREVTRPFYGMRSFVKVRGINVPVTKMSICQFYDAPYYYRHYLYKTDLKELKNVDMEEILRILMEGKEGFEPSPPGRRQQPGCSRASNLCPISDVDGVGKARYGDQLAMYGGGGCGESRGARMWGSSSSFSPAAPPVFNGEGYHIWVVKMKTYLQVFNLWEVVNLDVEPETLRVNPTMAQIRQHADERTKRHKAMSYIQNFVSNVIFTRIMACETPKQAWDRLKEEFQGTERTSEARIVEKVVSTLPERYKAKISSLKDSRDLTIISLIELINALYAQEKRRASRLEEHQEGKKTWRDKSKSDAARRRDQPCRHCKRPGHSEANYWFRPNVQCQYCKKIGHVEKVYKRRPRQNQPQQSKAEARVAKEGSDHEEQVFTVSCSVAKEKVTKGWPIGSGCTNHMTPDALIFKSVDRSFKTKVKVGNDHFIKAEGKGD</sequence>
<reference evidence="3 4" key="1">
    <citation type="journal article" date="2019" name="Genome Biol. Evol.">
        <title>Insights into the evolution of the New World diploid cottons (Gossypium, subgenus Houzingenia) based on genome sequencing.</title>
        <authorList>
            <person name="Grover C.E."/>
            <person name="Arick M.A. 2nd"/>
            <person name="Thrash A."/>
            <person name="Conover J.L."/>
            <person name="Sanders W.S."/>
            <person name="Peterson D.G."/>
            <person name="Frelichowski J.E."/>
            <person name="Scheffler J.A."/>
            <person name="Scheffler B.E."/>
            <person name="Wendel J.F."/>
        </authorList>
    </citation>
    <scope>NUCLEOTIDE SEQUENCE [LARGE SCALE GENOMIC DNA]</scope>
    <source>
        <strain evidence="3">1</strain>
        <tissue evidence="3">Leaf</tissue>
    </source>
</reference>